<evidence type="ECO:0000313" key="2">
    <source>
        <dbReference type="Proteomes" id="UP001604277"/>
    </source>
</evidence>
<accession>A0ABD1W6Z3</accession>
<protein>
    <submittedName>
        <fullName evidence="1">Uncharacterized protein</fullName>
    </submittedName>
</protein>
<gene>
    <name evidence="1" type="ORF">Fot_14519</name>
</gene>
<reference evidence="2" key="1">
    <citation type="submission" date="2024-07" db="EMBL/GenBank/DDBJ databases">
        <title>Two chromosome-level genome assemblies of Korean endemic species Abeliophyllum distichum and Forsythia ovata (Oleaceae).</title>
        <authorList>
            <person name="Jang H."/>
        </authorList>
    </citation>
    <scope>NUCLEOTIDE SEQUENCE [LARGE SCALE GENOMIC DNA]</scope>
</reference>
<proteinExistence type="predicted"/>
<dbReference type="AlphaFoldDB" id="A0ABD1W6Z3"/>
<dbReference type="EMBL" id="JBFOLJ010000004">
    <property type="protein sequence ID" value="KAL2545286.1"/>
    <property type="molecule type" value="Genomic_DNA"/>
</dbReference>
<comment type="caution">
    <text evidence="1">The sequence shown here is derived from an EMBL/GenBank/DDBJ whole genome shotgun (WGS) entry which is preliminary data.</text>
</comment>
<dbReference type="Proteomes" id="UP001604277">
    <property type="component" value="Unassembled WGS sequence"/>
</dbReference>
<evidence type="ECO:0000313" key="1">
    <source>
        <dbReference type="EMBL" id="KAL2545286.1"/>
    </source>
</evidence>
<name>A0ABD1W6Z3_9LAMI</name>
<keyword evidence="2" id="KW-1185">Reference proteome</keyword>
<organism evidence="1 2">
    <name type="scientific">Forsythia ovata</name>
    <dbReference type="NCBI Taxonomy" id="205694"/>
    <lineage>
        <taxon>Eukaryota</taxon>
        <taxon>Viridiplantae</taxon>
        <taxon>Streptophyta</taxon>
        <taxon>Embryophyta</taxon>
        <taxon>Tracheophyta</taxon>
        <taxon>Spermatophyta</taxon>
        <taxon>Magnoliopsida</taxon>
        <taxon>eudicotyledons</taxon>
        <taxon>Gunneridae</taxon>
        <taxon>Pentapetalae</taxon>
        <taxon>asterids</taxon>
        <taxon>lamiids</taxon>
        <taxon>Lamiales</taxon>
        <taxon>Oleaceae</taxon>
        <taxon>Forsythieae</taxon>
        <taxon>Forsythia</taxon>
    </lineage>
</organism>
<sequence length="142" mass="15943">MYQIRWKTPQTHKQTTHHLTNGLVSTGIELGNDTTVLLGLNGDAIASSRVRSLKTNLHISNETLHRTEFFSNADTGNLDSELGISPASALPETLKSCKLGKLKPEIEPENLFPSNLKVSKCVKWFRLKGIIPKRLFYDRSNR</sequence>